<evidence type="ECO:0000313" key="2">
    <source>
        <dbReference type="EMBL" id="AYO53096.1"/>
    </source>
</evidence>
<evidence type="ECO:0000313" key="3">
    <source>
        <dbReference type="Proteomes" id="UP000279962"/>
    </source>
</evidence>
<dbReference type="GO" id="GO:0005737">
    <property type="term" value="C:cytoplasm"/>
    <property type="evidence" value="ECO:0007669"/>
    <property type="project" value="TreeGrafter"/>
</dbReference>
<dbReference type="InterPro" id="IPR036866">
    <property type="entry name" value="RibonucZ/Hydroxyglut_hydro"/>
</dbReference>
<dbReference type="Proteomes" id="UP000279962">
    <property type="component" value="Chromosome"/>
</dbReference>
<name>A0A3G2SZK0_9GAMM</name>
<proteinExistence type="predicted"/>
<dbReference type="GO" id="GO:0016787">
    <property type="term" value="F:hydrolase activity"/>
    <property type="evidence" value="ECO:0007669"/>
    <property type="project" value="UniProtKB-KW"/>
</dbReference>
<dbReference type="SUPFAM" id="SSF56281">
    <property type="entry name" value="Metallo-hydrolase/oxidoreductase"/>
    <property type="match status" value="1"/>
</dbReference>
<dbReference type="InterPro" id="IPR001279">
    <property type="entry name" value="Metallo-B-lactamas"/>
</dbReference>
<dbReference type="RefSeq" id="WP_087552200.1">
    <property type="nucleotide sequence ID" value="NZ_CP033133.1"/>
</dbReference>
<dbReference type="Pfam" id="PF12706">
    <property type="entry name" value="Lactamase_B_2"/>
    <property type="match status" value="1"/>
</dbReference>
<evidence type="ECO:0000259" key="1">
    <source>
        <dbReference type="Pfam" id="PF12706"/>
    </source>
</evidence>
<sequence length="386" mass="44850">MSKQEPIVRFEEKTKQDETILDKKNHENKVQSAVVPSENIQQLHYRIDTENCLSHTWAKPLFKVIGSNYHNGERFFNQQRRPEGRSRWDLMKWLGTRKSYTWNVDSAKEAAEFYATKRTLPQNRPDADDNDWQVWFVSHATVLVQIGPYNFLTDPVWADYVSPKQGRGPKRVIPSGIALEQLPEIHAVLLSHNHYDHMDLASLRWLHNKFGMPIYTGLGNGSYLPKAFHVIEMDWWQSALFKNLKIIYTPAQHGSGRGLRDQNIALWGGFSIISEYGHFFFAGDTGYSPHFKEIQKRLGTPRIALLPIGAYEPRALMQYMHMNPQDAFQAHLDLQAKRSLAIHYRTFQLTDEARDQPEQDLQKAMKHSSKMVNPFYCIREGRKLVV</sequence>
<dbReference type="PANTHER" id="PTHR15032">
    <property type="entry name" value="N-ACYL-PHOSPHATIDYLETHANOLAMINE-HYDROLYZING PHOSPHOLIPASE D"/>
    <property type="match status" value="1"/>
</dbReference>
<organism evidence="2 3">
    <name type="scientific">Acinetobacter wuhouensis</name>
    <dbReference type="NCBI Taxonomy" id="1879050"/>
    <lineage>
        <taxon>Bacteria</taxon>
        <taxon>Pseudomonadati</taxon>
        <taxon>Pseudomonadota</taxon>
        <taxon>Gammaproteobacteria</taxon>
        <taxon>Moraxellales</taxon>
        <taxon>Moraxellaceae</taxon>
        <taxon>Acinetobacter</taxon>
    </lineage>
</organism>
<dbReference type="EMBL" id="CP033133">
    <property type="protein sequence ID" value="AYO53096.1"/>
    <property type="molecule type" value="Genomic_DNA"/>
</dbReference>
<dbReference type="PANTHER" id="PTHR15032:SF4">
    <property type="entry name" value="N-ACYL-PHOSPHATIDYLETHANOLAMINE-HYDROLYZING PHOSPHOLIPASE D"/>
    <property type="match status" value="1"/>
</dbReference>
<gene>
    <name evidence="2" type="ORF">CDG68_05185</name>
</gene>
<feature type="domain" description="Metallo-beta-lactamase" evidence="1">
    <location>
        <begin position="150"/>
        <end position="344"/>
    </location>
</feature>
<accession>A0A3G2SZK0</accession>
<reference evidence="2 3" key="1">
    <citation type="submission" date="2018-10" db="EMBL/GenBank/DDBJ databases">
        <title>The complete genome of Acinetobacter wuhouensis strain WCHAW010062.</title>
        <authorList>
            <person name="Hu Y."/>
            <person name="Long H."/>
            <person name="Feng Y."/>
            <person name="Zong Z."/>
        </authorList>
    </citation>
    <scope>NUCLEOTIDE SEQUENCE [LARGE SCALE GENOMIC DNA]</scope>
    <source>
        <strain evidence="2 3">WCHAW010062</strain>
    </source>
</reference>
<dbReference type="Gene3D" id="3.60.15.10">
    <property type="entry name" value="Ribonuclease Z/Hydroxyacylglutathione hydrolase-like"/>
    <property type="match status" value="1"/>
</dbReference>
<keyword evidence="2" id="KW-0378">Hydrolase</keyword>
<protein>
    <submittedName>
        <fullName evidence="2">Zn-dependent hydrolase</fullName>
    </submittedName>
</protein>
<dbReference type="AlphaFoldDB" id="A0A3G2SZK0"/>